<dbReference type="PANTHER" id="PTHR42964:SF1">
    <property type="entry name" value="POLYKETIDE BIOSYNTHESIS ENOYL-COA HYDRATASE PKSH-RELATED"/>
    <property type="match status" value="1"/>
</dbReference>
<proteinExistence type="inferred from homology"/>
<dbReference type="Proteomes" id="UP000269689">
    <property type="component" value="Unassembled WGS sequence"/>
</dbReference>
<dbReference type="Gene3D" id="3.90.226.10">
    <property type="entry name" value="2-enoyl-CoA Hydratase, Chain A, domain 1"/>
    <property type="match status" value="1"/>
</dbReference>
<organism evidence="3 4">
    <name type="scientific">Pacificibacter maritimus</name>
    <dbReference type="NCBI Taxonomy" id="762213"/>
    <lineage>
        <taxon>Bacteria</taxon>
        <taxon>Pseudomonadati</taxon>
        <taxon>Pseudomonadota</taxon>
        <taxon>Alphaproteobacteria</taxon>
        <taxon>Rhodobacterales</taxon>
        <taxon>Roseobacteraceae</taxon>
        <taxon>Pacificibacter</taxon>
    </lineage>
</organism>
<evidence type="ECO:0000256" key="1">
    <source>
        <dbReference type="ARBA" id="ARBA00005254"/>
    </source>
</evidence>
<reference evidence="3 4" key="1">
    <citation type="submission" date="2018-11" db="EMBL/GenBank/DDBJ databases">
        <title>Genomic Encyclopedia of Type Strains, Phase IV (KMG-IV): sequencing the most valuable type-strain genomes for metagenomic binning, comparative biology and taxonomic classification.</title>
        <authorList>
            <person name="Goeker M."/>
        </authorList>
    </citation>
    <scope>NUCLEOTIDE SEQUENCE [LARGE SCALE GENOMIC DNA]</scope>
    <source>
        <strain evidence="3 4">DSM 104731</strain>
    </source>
</reference>
<dbReference type="InterPro" id="IPR001753">
    <property type="entry name" value="Enoyl-CoA_hydra/iso"/>
</dbReference>
<protein>
    <submittedName>
        <fullName evidence="3">Enoyl-CoA hydratase/carnithine racemase</fullName>
    </submittedName>
</protein>
<dbReference type="RefSeq" id="WP_123791185.1">
    <property type="nucleotide sequence ID" value="NZ_RKQK01000001.1"/>
</dbReference>
<dbReference type="InterPro" id="IPR051683">
    <property type="entry name" value="Enoyl-CoA_Hydratase/Isomerase"/>
</dbReference>
<dbReference type="PROSITE" id="PS00166">
    <property type="entry name" value="ENOYL_COA_HYDRATASE"/>
    <property type="match status" value="1"/>
</dbReference>
<comment type="caution">
    <text evidence="3">The sequence shown here is derived from an EMBL/GenBank/DDBJ whole genome shotgun (WGS) entry which is preliminary data.</text>
</comment>
<dbReference type="CDD" id="cd06558">
    <property type="entry name" value="crotonase-like"/>
    <property type="match status" value="1"/>
</dbReference>
<evidence type="ECO:0000313" key="3">
    <source>
        <dbReference type="EMBL" id="RPE70923.1"/>
    </source>
</evidence>
<name>A0A3N4UKF1_9RHOB</name>
<dbReference type="GO" id="GO:0003824">
    <property type="term" value="F:catalytic activity"/>
    <property type="evidence" value="ECO:0007669"/>
    <property type="project" value="InterPro"/>
</dbReference>
<gene>
    <name evidence="3" type="ORF">EDD53_0033</name>
</gene>
<dbReference type="SUPFAM" id="SSF52096">
    <property type="entry name" value="ClpP/crotonase"/>
    <property type="match status" value="1"/>
</dbReference>
<dbReference type="InterPro" id="IPR029045">
    <property type="entry name" value="ClpP/crotonase-like_dom_sf"/>
</dbReference>
<dbReference type="EMBL" id="RKQK01000001">
    <property type="protein sequence ID" value="RPE70923.1"/>
    <property type="molecule type" value="Genomic_DNA"/>
</dbReference>
<dbReference type="AlphaFoldDB" id="A0A3N4UKF1"/>
<keyword evidence="4" id="KW-1185">Reference proteome</keyword>
<dbReference type="GO" id="GO:0008300">
    <property type="term" value="P:isoprenoid catabolic process"/>
    <property type="evidence" value="ECO:0007669"/>
    <property type="project" value="TreeGrafter"/>
</dbReference>
<dbReference type="PANTHER" id="PTHR42964">
    <property type="entry name" value="ENOYL-COA HYDRATASE"/>
    <property type="match status" value="1"/>
</dbReference>
<evidence type="ECO:0000313" key="4">
    <source>
        <dbReference type="Proteomes" id="UP000269689"/>
    </source>
</evidence>
<dbReference type="InterPro" id="IPR018376">
    <property type="entry name" value="Enoyl-CoA_hyd/isom_CS"/>
</dbReference>
<dbReference type="OrthoDB" id="9775794at2"/>
<evidence type="ECO:0000256" key="2">
    <source>
        <dbReference type="RuleBase" id="RU003707"/>
    </source>
</evidence>
<accession>A0A3N4UKF1</accession>
<comment type="similarity">
    <text evidence="1 2">Belongs to the enoyl-CoA hydratase/isomerase family.</text>
</comment>
<dbReference type="Pfam" id="PF00378">
    <property type="entry name" value="ECH_1"/>
    <property type="match status" value="1"/>
</dbReference>
<sequence length="248" mass="26469">MFDVNKDTLILTENRGAIRILTMNRPDKLNALNTGLTQALLDALQDADADDTVRAVVLTGAGRGFCAGADLSEFKTLTPLHAEAVEARADLTCHTQMAMQNMSKPVVAAVQGAAVGGGAGLAIGCDMVVASRSLKFGYPELKHSILPALVMTGIVRALGRKQAFEMISLGRLINADEALSMGLINRVVDGDPLPAAVEIAEIWAGYEPRAMTAAKSLFYKVEDLPLEAAMREGRDVNAVMRSFREPQS</sequence>